<feature type="chain" id="PRO_5017977883" evidence="2">
    <location>
        <begin position="21"/>
        <end position="434"/>
    </location>
</feature>
<feature type="domain" description="Acetyl xylan esterase" evidence="3">
    <location>
        <begin position="131"/>
        <end position="430"/>
    </location>
</feature>
<dbReference type="InterPro" id="IPR039069">
    <property type="entry name" value="CE7"/>
</dbReference>
<dbReference type="SUPFAM" id="SSF53474">
    <property type="entry name" value="alpha/beta-Hydrolases"/>
    <property type="match status" value="1"/>
</dbReference>
<evidence type="ECO:0000313" key="4">
    <source>
        <dbReference type="EMBL" id="RNI25862.1"/>
    </source>
</evidence>
<dbReference type="PANTHER" id="PTHR40111">
    <property type="entry name" value="CEPHALOSPORIN-C DEACETYLASE"/>
    <property type="match status" value="1"/>
</dbReference>
<dbReference type="Gene3D" id="3.40.50.1820">
    <property type="entry name" value="alpha/beta hydrolase"/>
    <property type="match status" value="1"/>
</dbReference>
<name>A0A3M9MJY3_9BACT</name>
<dbReference type="EMBL" id="RJJD01000008">
    <property type="protein sequence ID" value="RNI25862.1"/>
    <property type="molecule type" value="Genomic_DNA"/>
</dbReference>
<gene>
    <name evidence="4" type="ORF">EFB08_13535</name>
</gene>
<dbReference type="PANTHER" id="PTHR40111:SF1">
    <property type="entry name" value="CEPHALOSPORIN-C DEACETYLASE"/>
    <property type="match status" value="1"/>
</dbReference>
<feature type="signal peptide" evidence="2">
    <location>
        <begin position="1"/>
        <end position="20"/>
    </location>
</feature>
<dbReference type="InterPro" id="IPR008391">
    <property type="entry name" value="AXE1_dom"/>
</dbReference>
<dbReference type="Pfam" id="PF05448">
    <property type="entry name" value="AXE1"/>
    <property type="match status" value="1"/>
</dbReference>
<organism evidence="4 5">
    <name type="scientific">Rufibacter latericius</name>
    <dbReference type="NCBI Taxonomy" id="2487040"/>
    <lineage>
        <taxon>Bacteria</taxon>
        <taxon>Pseudomonadati</taxon>
        <taxon>Bacteroidota</taxon>
        <taxon>Cytophagia</taxon>
        <taxon>Cytophagales</taxon>
        <taxon>Hymenobacteraceae</taxon>
        <taxon>Rufibacter</taxon>
    </lineage>
</organism>
<evidence type="ECO:0000313" key="5">
    <source>
        <dbReference type="Proteomes" id="UP000272117"/>
    </source>
</evidence>
<dbReference type="OrthoDB" id="3668964at2"/>
<keyword evidence="5" id="KW-1185">Reference proteome</keyword>
<protein>
    <submittedName>
        <fullName evidence="4">Acetylxylan esterase</fullName>
    </submittedName>
</protein>
<feature type="active site" description="Charge relay system" evidence="1">
    <location>
        <position position="415"/>
    </location>
</feature>
<evidence type="ECO:0000256" key="1">
    <source>
        <dbReference type="PIRSR" id="PIRSR639069-1"/>
    </source>
</evidence>
<reference evidence="4 5" key="1">
    <citation type="submission" date="2018-11" db="EMBL/GenBank/DDBJ databases">
        <title>Rufibacter latericius sp. nov., isolated from water in Baiyang Lake.</title>
        <authorList>
            <person name="Yang Y."/>
        </authorList>
    </citation>
    <scope>NUCLEOTIDE SEQUENCE [LARGE SCALE GENOMIC DNA]</scope>
    <source>
        <strain evidence="4 5">R-22-1c-1</strain>
    </source>
</reference>
<sequence>MKKNLSLLLLCLLVVFSIHAQNYPPQSNVLWVTTPDHTNWLYKLKEEAKVTVALYEYGILQDNLQISYSLGPELMPSEKTGTATLKNGKAVISLGSMAKPGFKDLQLKVKLNGEEYKHHIKVGFEPEKLTPYTQFPGDFVSFWQKSMADAAKCPMDVTKTFVPEYSNDKVDCYLIKLQAYKKGSFVYGYLTMPKKPGKYPVVFSPPGAGIKPMNPLKDIFYAENGYIRLDMEIHGIRPDLNEAAYEEISRAFGRGNTSYLVNGLDNRDSYYMKKAYLAGVRAIDYLTSLPEWDGKNVIAQGGSQGGALALIATGLDPRVTACAASHPALSDMAGYKANRAGGYPHLFTNYEGMDTPEKLKTLESYDVVNFAKLIKVPVFMTWGYNDDVCPPTTSYIVYNTLKTKKEALITPVNEHWISLTTRHQILDWIKKNLK</sequence>
<evidence type="ECO:0000259" key="3">
    <source>
        <dbReference type="Pfam" id="PF05448"/>
    </source>
</evidence>
<dbReference type="AlphaFoldDB" id="A0A3M9MJY3"/>
<accession>A0A3M9MJY3</accession>
<feature type="active site" description="Charge relay system" evidence="1">
    <location>
        <position position="386"/>
    </location>
</feature>
<dbReference type="Proteomes" id="UP000272117">
    <property type="component" value="Unassembled WGS sequence"/>
</dbReference>
<dbReference type="InterPro" id="IPR029058">
    <property type="entry name" value="AB_hydrolase_fold"/>
</dbReference>
<comment type="caution">
    <text evidence="4">The sequence shown here is derived from an EMBL/GenBank/DDBJ whole genome shotgun (WGS) entry which is preliminary data.</text>
</comment>
<feature type="active site" description="Nucleophile" evidence="1">
    <location>
        <position position="303"/>
    </location>
</feature>
<evidence type="ECO:0000256" key="2">
    <source>
        <dbReference type="SAM" id="SignalP"/>
    </source>
</evidence>
<proteinExistence type="predicted"/>
<dbReference type="RefSeq" id="WP_123127485.1">
    <property type="nucleotide sequence ID" value="NZ_RJJD01000008.1"/>
</dbReference>
<keyword evidence="2" id="KW-0732">Signal</keyword>
<dbReference type="GO" id="GO:0005976">
    <property type="term" value="P:polysaccharide metabolic process"/>
    <property type="evidence" value="ECO:0007669"/>
    <property type="project" value="TreeGrafter"/>
</dbReference>
<dbReference type="GO" id="GO:0052689">
    <property type="term" value="F:carboxylic ester hydrolase activity"/>
    <property type="evidence" value="ECO:0007669"/>
    <property type="project" value="TreeGrafter"/>
</dbReference>